<evidence type="ECO:0000313" key="4">
    <source>
        <dbReference type="EMBL" id="CAA9311178.1"/>
    </source>
</evidence>
<gene>
    <name evidence="4" type="ORF">AVDCRST_MAG93-5232</name>
</gene>
<dbReference type="Pfam" id="PF17853">
    <property type="entry name" value="GGDEF_2"/>
    <property type="match status" value="1"/>
</dbReference>
<comment type="similarity">
    <text evidence="1">Belongs to the CdaR family.</text>
</comment>
<dbReference type="EMBL" id="CADCTR010001763">
    <property type="protein sequence ID" value="CAA9311178.1"/>
    <property type="molecule type" value="Genomic_DNA"/>
</dbReference>
<evidence type="ECO:0000259" key="2">
    <source>
        <dbReference type="Pfam" id="PF13556"/>
    </source>
</evidence>
<protein>
    <submittedName>
        <fullName evidence="4">Regulator of polyketide synthase expression</fullName>
    </submittedName>
</protein>
<feature type="domain" description="PucR C-terminal helix-turn-helix" evidence="2">
    <location>
        <begin position="432"/>
        <end position="490"/>
    </location>
</feature>
<dbReference type="SUPFAM" id="SSF46689">
    <property type="entry name" value="Homeodomain-like"/>
    <property type="match status" value="1"/>
</dbReference>
<dbReference type="InterPro" id="IPR051448">
    <property type="entry name" value="CdaR-like_regulators"/>
</dbReference>
<dbReference type="AlphaFoldDB" id="A0A6J4KP12"/>
<reference evidence="4" key="1">
    <citation type="submission" date="2020-02" db="EMBL/GenBank/DDBJ databases">
        <authorList>
            <person name="Meier V. D."/>
        </authorList>
    </citation>
    <scope>NUCLEOTIDE SEQUENCE</scope>
    <source>
        <strain evidence="4">AVDCRST_MAG93</strain>
    </source>
</reference>
<dbReference type="InterPro" id="IPR041522">
    <property type="entry name" value="CdaR_GGDEF"/>
</dbReference>
<dbReference type="PANTHER" id="PTHR33744">
    <property type="entry name" value="CARBOHYDRATE DIACID REGULATOR"/>
    <property type="match status" value="1"/>
</dbReference>
<dbReference type="PANTHER" id="PTHR33744:SF1">
    <property type="entry name" value="DNA-BINDING TRANSCRIPTIONAL ACTIVATOR ADER"/>
    <property type="match status" value="1"/>
</dbReference>
<sequence length="503" mass="54334">MVNRMMSRSVVIYGWLTGDDGLYAHVSTVVGLRATLPAFPDLRGGELTLISPAHALALDDSLTLPTIISRLGDVPVAAIAVVGPPDAAAQVRAVATNIPLIELPATVDLRALERDINRLIGDPDLQIERWASQLYSELTQRILSGSGITGVLQLLVERTGRSVACYSTSGKLRAQQMHETGRPVFEVLRPEATGELNILGQQVYIEQISDTGWLALAGTGLDQGDRLAARQGAAALALELAKEQAVKDAEARVRGDLVRTILSGTPVDAESINNQAIELGYQLDKPHVAVVIAPASGETPASLQPLVERILQQRKLIAPVLAREDSILVFVPMVGGSTTAHTILDALQQSQPITAGLSSLASNATQWSRALDEAEQALQLGRQLFGNKSVTAFADLGIYRLLLAQRESPELGRFYRDTLGPLLDHGSSSADLIETLEGYFLARGNVSRAATLLHVHRNTLIYRLQRISEIAGIDWERAEDQLALQIALKVHRVLRMSETANSR</sequence>
<dbReference type="InterPro" id="IPR042070">
    <property type="entry name" value="PucR_C-HTH_sf"/>
</dbReference>
<accession>A0A6J4KP12</accession>
<feature type="domain" description="CdaR GGDEF-like" evidence="3">
    <location>
        <begin position="268"/>
        <end position="380"/>
    </location>
</feature>
<proteinExistence type="inferred from homology"/>
<dbReference type="Pfam" id="PF13556">
    <property type="entry name" value="HTH_30"/>
    <property type="match status" value="1"/>
</dbReference>
<dbReference type="InterPro" id="IPR009057">
    <property type="entry name" value="Homeodomain-like_sf"/>
</dbReference>
<organism evidence="4">
    <name type="scientific">uncultured Chloroflexia bacterium</name>
    <dbReference type="NCBI Taxonomy" id="1672391"/>
    <lineage>
        <taxon>Bacteria</taxon>
        <taxon>Bacillati</taxon>
        <taxon>Chloroflexota</taxon>
        <taxon>Chloroflexia</taxon>
        <taxon>environmental samples</taxon>
    </lineage>
</organism>
<evidence type="ECO:0000259" key="3">
    <source>
        <dbReference type="Pfam" id="PF17853"/>
    </source>
</evidence>
<dbReference type="Gene3D" id="1.10.10.2840">
    <property type="entry name" value="PucR C-terminal helix-turn-helix domain"/>
    <property type="match status" value="1"/>
</dbReference>
<dbReference type="InterPro" id="IPR025736">
    <property type="entry name" value="PucR_C-HTH_dom"/>
</dbReference>
<evidence type="ECO:0000256" key="1">
    <source>
        <dbReference type="ARBA" id="ARBA00006754"/>
    </source>
</evidence>
<name>A0A6J4KP12_9CHLR</name>